<dbReference type="Gene3D" id="2.130.10.10">
    <property type="entry name" value="YVTN repeat-like/Quinoprotein amine dehydrogenase"/>
    <property type="match status" value="1"/>
</dbReference>
<dbReference type="Proteomes" id="UP001597286">
    <property type="component" value="Unassembled WGS sequence"/>
</dbReference>
<proteinExistence type="predicted"/>
<dbReference type="RefSeq" id="WP_378486273.1">
    <property type="nucleotide sequence ID" value="NZ_JBHUFB010000012.1"/>
</dbReference>
<dbReference type="InterPro" id="IPR015943">
    <property type="entry name" value="WD40/YVTN_repeat-like_dom_sf"/>
</dbReference>
<evidence type="ECO:0000313" key="1">
    <source>
        <dbReference type="EMBL" id="MFD1813784.1"/>
    </source>
</evidence>
<evidence type="ECO:0000313" key="2">
    <source>
        <dbReference type="Proteomes" id="UP001597286"/>
    </source>
</evidence>
<accession>A0ABW4P7V2</accession>
<dbReference type="EMBL" id="JBHUFB010000012">
    <property type="protein sequence ID" value="MFD1813784.1"/>
    <property type="molecule type" value="Genomic_DNA"/>
</dbReference>
<sequence length="336" mass="33807">MPGPSARTATVLTGAVLLLVTGCSSDGGEDKIQTIDAATAAESPVPSNPPAGTVAPLDDRIAAATFDPSTGTVAMLTDDARTLLTVPAGDPAAPPREISLPGGVASLSAPRDGLVTVPAGRGVATVNLADGTATTTAVDADVQSAALLGDGRIAVGTADGDVLELDAAGTVTHTVDGLVSVDALGVVGDEVSALDRRQTSVTEVNFDDDRLGMALRAGSGATNLVTDDFGRILVADTTGGTLLSFSTDPLMLHQRYPVPNSPYALAVDATTGMVWVTVTATNEVVGYDLSTGIPVEKRRFPTVRQPNAVAVDSETGTVFVASGTGDGVQRIDVATS</sequence>
<dbReference type="SUPFAM" id="SSF101898">
    <property type="entry name" value="NHL repeat"/>
    <property type="match status" value="1"/>
</dbReference>
<comment type="caution">
    <text evidence="1">The sequence shown here is derived from an EMBL/GenBank/DDBJ whole genome shotgun (WGS) entry which is preliminary data.</text>
</comment>
<dbReference type="PROSITE" id="PS51257">
    <property type="entry name" value="PROKAR_LIPOPROTEIN"/>
    <property type="match status" value="1"/>
</dbReference>
<gene>
    <name evidence="1" type="ORF">ACFSJG_16310</name>
</gene>
<protein>
    <submittedName>
        <fullName evidence="1">YncE family protein</fullName>
    </submittedName>
</protein>
<name>A0ABW4P7V2_9NOCA</name>
<organism evidence="1 2">
    <name type="scientific">Rhodococcus gannanensis</name>
    <dbReference type="NCBI Taxonomy" id="1960308"/>
    <lineage>
        <taxon>Bacteria</taxon>
        <taxon>Bacillati</taxon>
        <taxon>Actinomycetota</taxon>
        <taxon>Actinomycetes</taxon>
        <taxon>Mycobacteriales</taxon>
        <taxon>Nocardiaceae</taxon>
        <taxon>Rhodococcus</taxon>
    </lineage>
</organism>
<reference evidence="2" key="1">
    <citation type="journal article" date="2019" name="Int. J. Syst. Evol. Microbiol.">
        <title>The Global Catalogue of Microorganisms (GCM) 10K type strain sequencing project: providing services to taxonomists for standard genome sequencing and annotation.</title>
        <authorList>
            <consortium name="The Broad Institute Genomics Platform"/>
            <consortium name="The Broad Institute Genome Sequencing Center for Infectious Disease"/>
            <person name="Wu L."/>
            <person name="Ma J."/>
        </authorList>
    </citation>
    <scope>NUCLEOTIDE SEQUENCE [LARGE SCALE GENOMIC DNA]</scope>
    <source>
        <strain evidence="2">DT72</strain>
    </source>
</reference>
<keyword evidence="2" id="KW-1185">Reference proteome</keyword>